<accession>A0ABD0LFN6</accession>
<reference evidence="2 3" key="1">
    <citation type="journal article" date="2023" name="Sci. Data">
        <title>Genome assembly of the Korean intertidal mud-creeper Batillaria attramentaria.</title>
        <authorList>
            <person name="Patra A.K."/>
            <person name="Ho P.T."/>
            <person name="Jun S."/>
            <person name="Lee S.J."/>
            <person name="Kim Y."/>
            <person name="Won Y.J."/>
        </authorList>
    </citation>
    <scope>NUCLEOTIDE SEQUENCE [LARGE SCALE GENOMIC DNA]</scope>
    <source>
        <strain evidence="2">Wonlab-2016</strain>
    </source>
</reference>
<gene>
    <name evidence="2" type="ORF">BaRGS_00010358</name>
</gene>
<evidence type="ECO:0000313" key="3">
    <source>
        <dbReference type="Proteomes" id="UP001519460"/>
    </source>
</evidence>
<dbReference type="Proteomes" id="UP001519460">
    <property type="component" value="Unassembled WGS sequence"/>
</dbReference>
<dbReference type="AlphaFoldDB" id="A0ABD0LFN6"/>
<dbReference type="EMBL" id="JACVVK020000051">
    <property type="protein sequence ID" value="KAK7498404.1"/>
    <property type="molecule type" value="Genomic_DNA"/>
</dbReference>
<evidence type="ECO:0000256" key="1">
    <source>
        <dbReference type="SAM" id="MobiDB-lite"/>
    </source>
</evidence>
<name>A0ABD0LFN6_9CAEN</name>
<feature type="region of interest" description="Disordered" evidence="1">
    <location>
        <begin position="1"/>
        <end position="24"/>
    </location>
</feature>
<keyword evidence="3" id="KW-1185">Reference proteome</keyword>
<feature type="non-terminal residue" evidence="2">
    <location>
        <position position="1"/>
    </location>
</feature>
<evidence type="ECO:0000313" key="2">
    <source>
        <dbReference type="EMBL" id="KAK7498404.1"/>
    </source>
</evidence>
<feature type="compositionally biased region" description="Polar residues" evidence="1">
    <location>
        <begin position="1"/>
        <end position="10"/>
    </location>
</feature>
<sequence length="75" mass="8245">KSSSLQTRAFKQNETEAKGNGRNVAKSISFLTPVPLSNTQSAWLSANPQAKEKNQHLIKPDGTQDRHTLPGFLDI</sequence>
<protein>
    <submittedName>
        <fullName evidence="2">Uncharacterized protein</fullName>
    </submittedName>
</protein>
<feature type="compositionally biased region" description="Basic and acidic residues" evidence="1">
    <location>
        <begin position="50"/>
        <end position="68"/>
    </location>
</feature>
<proteinExistence type="predicted"/>
<comment type="caution">
    <text evidence="2">The sequence shown here is derived from an EMBL/GenBank/DDBJ whole genome shotgun (WGS) entry which is preliminary data.</text>
</comment>
<organism evidence="2 3">
    <name type="scientific">Batillaria attramentaria</name>
    <dbReference type="NCBI Taxonomy" id="370345"/>
    <lineage>
        <taxon>Eukaryota</taxon>
        <taxon>Metazoa</taxon>
        <taxon>Spiralia</taxon>
        <taxon>Lophotrochozoa</taxon>
        <taxon>Mollusca</taxon>
        <taxon>Gastropoda</taxon>
        <taxon>Caenogastropoda</taxon>
        <taxon>Sorbeoconcha</taxon>
        <taxon>Cerithioidea</taxon>
        <taxon>Batillariidae</taxon>
        <taxon>Batillaria</taxon>
    </lineage>
</organism>
<feature type="region of interest" description="Disordered" evidence="1">
    <location>
        <begin position="48"/>
        <end position="75"/>
    </location>
</feature>